<dbReference type="InParanoid" id="E3J8R1"/>
<dbReference type="SUPFAM" id="SSF50475">
    <property type="entry name" value="FMN-binding split barrel"/>
    <property type="match status" value="1"/>
</dbReference>
<evidence type="ECO:0000313" key="3">
    <source>
        <dbReference type="EMBL" id="ADP78504.1"/>
    </source>
</evidence>
<dbReference type="PANTHER" id="PTHR35176">
    <property type="entry name" value="HEME OXYGENASE HI_0854-RELATED"/>
    <property type="match status" value="1"/>
</dbReference>
<evidence type="ECO:0000259" key="2">
    <source>
        <dbReference type="Pfam" id="PF01243"/>
    </source>
</evidence>
<dbReference type="OrthoDB" id="3693562at2"/>
<dbReference type="InterPro" id="IPR024031">
    <property type="entry name" value="MSMEG_5819/OxyR"/>
</dbReference>
<dbReference type="GO" id="GO:0070967">
    <property type="term" value="F:coenzyme F420 binding"/>
    <property type="evidence" value="ECO:0007669"/>
    <property type="project" value="TreeGrafter"/>
</dbReference>
<dbReference type="InterPro" id="IPR012349">
    <property type="entry name" value="Split_barrel_FMN-bd"/>
</dbReference>
<protein>
    <submittedName>
        <fullName evidence="3">Pyridoxamine 5'-phosphate oxidase-related FMN-binding protein</fullName>
    </submittedName>
</protein>
<organism evidence="3 4">
    <name type="scientific">Pseudofrankia inefficax (strain DSM 45817 / CECT 9037 / DDB 130130 / EuI1c)</name>
    <name type="common">Frankia inefficax</name>
    <dbReference type="NCBI Taxonomy" id="298654"/>
    <lineage>
        <taxon>Bacteria</taxon>
        <taxon>Bacillati</taxon>
        <taxon>Actinomycetota</taxon>
        <taxon>Actinomycetes</taxon>
        <taxon>Frankiales</taxon>
        <taxon>Frankiaceae</taxon>
        <taxon>Pseudofrankia</taxon>
    </lineage>
</organism>
<dbReference type="STRING" id="298654.FraEuI1c_0421"/>
<evidence type="ECO:0000313" key="4">
    <source>
        <dbReference type="Proteomes" id="UP000002484"/>
    </source>
</evidence>
<dbReference type="Pfam" id="PF01243">
    <property type="entry name" value="PNPOx_N"/>
    <property type="match status" value="1"/>
</dbReference>
<name>E3J8R1_PSEI1</name>
<gene>
    <name evidence="3" type="ordered locus">FraEuI1c_0421</name>
</gene>
<feature type="domain" description="Pyridoxamine 5'-phosphate oxidase N-terminal" evidence="2">
    <location>
        <begin position="25"/>
        <end position="113"/>
    </location>
</feature>
<dbReference type="NCBIfam" id="TIGR04023">
    <property type="entry name" value="PPOX_MSMEG_5819"/>
    <property type="match status" value="1"/>
</dbReference>
<proteinExistence type="predicted"/>
<dbReference type="GO" id="GO:0016627">
    <property type="term" value="F:oxidoreductase activity, acting on the CH-CH group of donors"/>
    <property type="evidence" value="ECO:0007669"/>
    <property type="project" value="TreeGrafter"/>
</dbReference>
<keyword evidence="4" id="KW-1185">Reference proteome</keyword>
<dbReference type="HOGENOM" id="CLU_125990_1_0_11"/>
<reference evidence="3 4" key="1">
    <citation type="submission" date="2010-10" db="EMBL/GenBank/DDBJ databases">
        <title>Complete sequence of Frankia sp. EuI1c.</title>
        <authorList>
            <consortium name="US DOE Joint Genome Institute"/>
            <person name="Lucas S."/>
            <person name="Copeland A."/>
            <person name="Lapidus A."/>
            <person name="Cheng J.-F."/>
            <person name="Bruce D."/>
            <person name="Goodwin L."/>
            <person name="Pitluck S."/>
            <person name="Chertkov O."/>
            <person name="Detter J.C."/>
            <person name="Han C."/>
            <person name="Tapia R."/>
            <person name="Land M."/>
            <person name="Hauser L."/>
            <person name="Jeffries C."/>
            <person name="Kyrpides N."/>
            <person name="Ivanova N."/>
            <person name="Mikhailova N."/>
            <person name="Beauchemin N."/>
            <person name="Sen A."/>
            <person name="Sur S.A."/>
            <person name="Gtari M."/>
            <person name="Wall L."/>
            <person name="Tisa L."/>
            <person name="Woyke T."/>
        </authorList>
    </citation>
    <scope>NUCLEOTIDE SEQUENCE [LARGE SCALE GENOMIC DNA]</scope>
    <source>
        <strain evidence="4">DSM 45817 / CECT 9037 / EuI1c</strain>
    </source>
</reference>
<evidence type="ECO:0000256" key="1">
    <source>
        <dbReference type="ARBA" id="ARBA00023002"/>
    </source>
</evidence>
<dbReference type="GO" id="GO:0005829">
    <property type="term" value="C:cytosol"/>
    <property type="evidence" value="ECO:0007669"/>
    <property type="project" value="TreeGrafter"/>
</dbReference>
<keyword evidence="1" id="KW-0560">Oxidoreductase</keyword>
<dbReference type="RefSeq" id="WP_013421626.1">
    <property type="nucleotide sequence ID" value="NC_014666.1"/>
</dbReference>
<dbReference type="Gene3D" id="2.30.110.10">
    <property type="entry name" value="Electron Transport, Fmn-binding Protein, Chain A"/>
    <property type="match status" value="1"/>
</dbReference>
<accession>E3J8R1</accession>
<dbReference type="InterPro" id="IPR011576">
    <property type="entry name" value="Pyridox_Oxase_N"/>
</dbReference>
<dbReference type="AlphaFoldDB" id="E3J8R1"/>
<dbReference type="InterPro" id="IPR052019">
    <property type="entry name" value="F420H2_bilvrd_red/Heme_oxyg"/>
</dbReference>
<dbReference type="PANTHER" id="PTHR35176:SF6">
    <property type="entry name" value="HEME OXYGENASE HI_0854-RELATED"/>
    <property type="match status" value="1"/>
</dbReference>
<dbReference type="Proteomes" id="UP000002484">
    <property type="component" value="Chromosome"/>
</dbReference>
<dbReference type="EMBL" id="CP002299">
    <property type="protein sequence ID" value="ADP78504.1"/>
    <property type="molecule type" value="Genomic_DNA"/>
</dbReference>
<sequence length="149" mass="15945">MTATDDPATIAPGSRVFSDSELSYLAGQRLGRLATVAPDNSPQNSPVGFQVRPDGVVEIYGYNLGASRKFRNVAATGVVSLVVDDIASVDPWRVRGVEIRGTAAAVTDIEPPQPWLSHEVIRIHPRRVLSWGLDADVEGLQARTIAADA</sequence>
<dbReference type="KEGG" id="fri:FraEuI1c_0421"/>
<dbReference type="eggNOG" id="COG3467">
    <property type="taxonomic scope" value="Bacteria"/>
</dbReference>